<proteinExistence type="predicted"/>
<dbReference type="RefSeq" id="WP_121008390.1">
    <property type="nucleotide sequence ID" value="NZ_RBXO01000001.1"/>
</dbReference>
<keyword evidence="1" id="KW-0472">Membrane</keyword>
<organism evidence="2 3">
    <name type="scientific">Saccharothrix australiensis</name>
    <dbReference type="NCBI Taxonomy" id="2072"/>
    <lineage>
        <taxon>Bacteria</taxon>
        <taxon>Bacillati</taxon>
        <taxon>Actinomycetota</taxon>
        <taxon>Actinomycetes</taxon>
        <taxon>Pseudonocardiales</taxon>
        <taxon>Pseudonocardiaceae</taxon>
        <taxon>Saccharothrix</taxon>
    </lineage>
</organism>
<comment type="caution">
    <text evidence="2">The sequence shown here is derived from an EMBL/GenBank/DDBJ whole genome shotgun (WGS) entry which is preliminary data.</text>
</comment>
<keyword evidence="1" id="KW-0812">Transmembrane</keyword>
<protein>
    <submittedName>
        <fullName evidence="2">Uncharacterized protein</fullName>
    </submittedName>
</protein>
<evidence type="ECO:0000313" key="2">
    <source>
        <dbReference type="EMBL" id="RKT56903.1"/>
    </source>
</evidence>
<evidence type="ECO:0000256" key="1">
    <source>
        <dbReference type="SAM" id="Phobius"/>
    </source>
</evidence>
<sequence length="85" mass="9477">MNHHEEPAKSRRRFTERLACTLVFTAVQLWSAVVIVTQLDTSVIVSLAVALVLAGGLVAVHDAWRVVRSDRRELEAGIEEELARL</sequence>
<dbReference type="Proteomes" id="UP000282084">
    <property type="component" value="Unassembled WGS sequence"/>
</dbReference>
<dbReference type="OrthoDB" id="3696346at2"/>
<dbReference type="EMBL" id="RBXO01000001">
    <property type="protein sequence ID" value="RKT56903.1"/>
    <property type="molecule type" value="Genomic_DNA"/>
</dbReference>
<keyword evidence="3" id="KW-1185">Reference proteome</keyword>
<dbReference type="AlphaFoldDB" id="A0A495W8D4"/>
<feature type="transmembrane region" description="Helical" evidence="1">
    <location>
        <begin position="43"/>
        <end position="64"/>
    </location>
</feature>
<keyword evidence="1" id="KW-1133">Transmembrane helix</keyword>
<reference evidence="2 3" key="1">
    <citation type="submission" date="2018-10" db="EMBL/GenBank/DDBJ databases">
        <title>Sequencing the genomes of 1000 actinobacteria strains.</title>
        <authorList>
            <person name="Klenk H.-P."/>
        </authorList>
    </citation>
    <scope>NUCLEOTIDE SEQUENCE [LARGE SCALE GENOMIC DNA]</scope>
    <source>
        <strain evidence="2 3">DSM 43800</strain>
    </source>
</reference>
<accession>A0A495W8D4</accession>
<feature type="transmembrane region" description="Helical" evidence="1">
    <location>
        <begin position="18"/>
        <end position="37"/>
    </location>
</feature>
<gene>
    <name evidence="2" type="ORF">C8E97_5616</name>
</gene>
<name>A0A495W8D4_9PSEU</name>
<evidence type="ECO:0000313" key="3">
    <source>
        <dbReference type="Proteomes" id="UP000282084"/>
    </source>
</evidence>